<evidence type="ECO:0008006" key="8">
    <source>
        <dbReference type="Google" id="ProtNLM"/>
    </source>
</evidence>
<dbReference type="PANTHER" id="PTHR47178:SF6">
    <property type="entry name" value="FAD-BINDING DOMAIN-CONTAINING PROTEIN"/>
    <property type="match status" value="1"/>
</dbReference>
<evidence type="ECO:0000313" key="6">
    <source>
        <dbReference type="EMBL" id="KAK1634002.1"/>
    </source>
</evidence>
<comment type="cofactor">
    <cofactor evidence="1">
        <name>FAD</name>
        <dbReference type="ChEBI" id="CHEBI:57692"/>
    </cofactor>
</comment>
<protein>
    <recommendedName>
        <fullName evidence="8">FAD-binding domain-containing protein</fullName>
    </recommendedName>
</protein>
<evidence type="ECO:0000256" key="1">
    <source>
        <dbReference type="ARBA" id="ARBA00001974"/>
    </source>
</evidence>
<evidence type="ECO:0000256" key="2">
    <source>
        <dbReference type="ARBA" id="ARBA00022630"/>
    </source>
</evidence>
<dbReference type="PANTHER" id="PTHR47178">
    <property type="entry name" value="MONOOXYGENASE, FAD-BINDING"/>
    <property type="match status" value="1"/>
</dbReference>
<evidence type="ECO:0000256" key="4">
    <source>
        <dbReference type="ARBA" id="ARBA00023002"/>
    </source>
</evidence>
<dbReference type="GO" id="GO:0004497">
    <property type="term" value="F:monooxygenase activity"/>
    <property type="evidence" value="ECO:0007669"/>
    <property type="project" value="UniProtKB-KW"/>
</dbReference>
<dbReference type="Proteomes" id="UP001243989">
    <property type="component" value="Unassembled WGS sequence"/>
</dbReference>
<name>A0AAI9ZL64_9PEZI</name>
<dbReference type="Gene3D" id="3.50.50.60">
    <property type="entry name" value="FAD/NAD(P)-binding domain"/>
    <property type="match status" value="1"/>
</dbReference>
<gene>
    <name evidence="6" type="ORF">BDP81DRAFT_451940</name>
</gene>
<dbReference type="SUPFAM" id="SSF51905">
    <property type="entry name" value="FAD/NAD(P)-binding domain"/>
    <property type="match status" value="1"/>
</dbReference>
<evidence type="ECO:0000256" key="5">
    <source>
        <dbReference type="ARBA" id="ARBA00023033"/>
    </source>
</evidence>
<sequence>MYECSSTNTSDFATSNNLGVWFDHIIIRTKLTAITFFRERYKKPGIVLQSVKLTVDQLPAGRITLAGDAAHSMTPFRGEAGVCALTDGLRLGEAIKSIHDARGQGPDVVKYIGEYRDDMISRGTRAISVSNPVLEDHSKDAEKGWIWKMVWAVANGPSTYLHPTEESWATPTNFLLTQIYAVQYQDY</sequence>
<evidence type="ECO:0000313" key="7">
    <source>
        <dbReference type="Proteomes" id="UP001243989"/>
    </source>
</evidence>
<reference evidence="6" key="1">
    <citation type="submission" date="2021-06" db="EMBL/GenBank/DDBJ databases">
        <title>Comparative genomics, transcriptomics and evolutionary studies reveal genomic signatures of adaptation to plant cell wall in hemibiotrophic fungi.</title>
        <authorList>
            <consortium name="DOE Joint Genome Institute"/>
            <person name="Baroncelli R."/>
            <person name="Diaz J.F."/>
            <person name="Benocci T."/>
            <person name="Peng M."/>
            <person name="Battaglia E."/>
            <person name="Haridas S."/>
            <person name="Andreopoulos W."/>
            <person name="Labutti K."/>
            <person name="Pangilinan J."/>
            <person name="Floch G.L."/>
            <person name="Makela M.R."/>
            <person name="Henrissat B."/>
            <person name="Grigoriev I.V."/>
            <person name="Crouch J.A."/>
            <person name="De Vries R.P."/>
            <person name="Sukno S.A."/>
            <person name="Thon M.R."/>
        </authorList>
    </citation>
    <scope>NUCLEOTIDE SEQUENCE</scope>
    <source>
        <strain evidence="6">CBS 102054</strain>
    </source>
</reference>
<dbReference type="RefSeq" id="XP_060442609.1">
    <property type="nucleotide sequence ID" value="XM_060592696.1"/>
</dbReference>
<proteinExistence type="predicted"/>
<dbReference type="GeneID" id="85477558"/>
<keyword evidence="2" id="KW-0285">Flavoprotein</keyword>
<keyword evidence="3" id="KW-0274">FAD</keyword>
<dbReference type="EMBL" id="JAHMHQ010000016">
    <property type="protein sequence ID" value="KAK1634002.1"/>
    <property type="molecule type" value="Genomic_DNA"/>
</dbReference>
<keyword evidence="7" id="KW-1185">Reference proteome</keyword>
<accession>A0AAI9ZL64</accession>
<dbReference type="InterPro" id="IPR036188">
    <property type="entry name" value="FAD/NAD-bd_sf"/>
</dbReference>
<dbReference type="AlphaFoldDB" id="A0AAI9ZL64"/>
<evidence type="ECO:0000256" key="3">
    <source>
        <dbReference type="ARBA" id="ARBA00022827"/>
    </source>
</evidence>
<keyword evidence="5" id="KW-0503">Monooxygenase</keyword>
<comment type="caution">
    <text evidence="6">The sequence shown here is derived from an EMBL/GenBank/DDBJ whole genome shotgun (WGS) entry which is preliminary data.</text>
</comment>
<organism evidence="6 7">
    <name type="scientific">Colletotrichum phormii</name>
    <dbReference type="NCBI Taxonomy" id="359342"/>
    <lineage>
        <taxon>Eukaryota</taxon>
        <taxon>Fungi</taxon>
        <taxon>Dikarya</taxon>
        <taxon>Ascomycota</taxon>
        <taxon>Pezizomycotina</taxon>
        <taxon>Sordariomycetes</taxon>
        <taxon>Hypocreomycetidae</taxon>
        <taxon>Glomerellales</taxon>
        <taxon>Glomerellaceae</taxon>
        <taxon>Colletotrichum</taxon>
        <taxon>Colletotrichum acutatum species complex</taxon>
    </lineage>
</organism>
<keyword evidence="4" id="KW-0560">Oxidoreductase</keyword>